<name>A0A9D1T3A9_9BACT</name>
<dbReference type="Proteomes" id="UP000886845">
    <property type="component" value="Unassembled WGS sequence"/>
</dbReference>
<dbReference type="SUPFAM" id="SSF52540">
    <property type="entry name" value="P-loop containing nucleoside triphosphate hydrolases"/>
    <property type="match status" value="1"/>
</dbReference>
<dbReference type="Pfam" id="PF06414">
    <property type="entry name" value="Zeta_toxin"/>
    <property type="match status" value="1"/>
</dbReference>
<dbReference type="AlphaFoldDB" id="A0A9D1T3A9"/>
<sequence>MSEVRPRLVVVAGPNGSGKTSITHQLHDLRHKWMAGCDYINPDNIAERELNGWNDPDSILKAARLATERRETCLREQRDFAFETVFSTPEKLDFLRRAHSAGFFIRLFFVGTESPAINAKRVATRCLEGGHDVPIAKIISRYTRSMANAGEAATFVDRAYFYDNSVDVAPGEEPDWRPLFRTVEGRLVPKYPRPDHPWAAALYDALSAPLPDA</sequence>
<accession>A0A9D1T3A9</accession>
<dbReference type="EMBL" id="DVOR01000105">
    <property type="protein sequence ID" value="HIV09133.1"/>
    <property type="molecule type" value="Genomic_DNA"/>
</dbReference>
<dbReference type="GO" id="GO:0005524">
    <property type="term" value="F:ATP binding"/>
    <property type="evidence" value="ECO:0007669"/>
    <property type="project" value="UniProtKB-KW"/>
</dbReference>
<gene>
    <name evidence="4" type="ORF">IAC79_03350</name>
</gene>
<evidence type="ECO:0000313" key="5">
    <source>
        <dbReference type="Proteomes" id="UP000886845"/>
    </source>
</evidence>
<organism evidence="4 5">
    <name type="scientific">Candidatus Spyradenecus faecavium</name>
    <dbReference type="NCBI Taxonomy" id="2840947"/>
    <lineage>
        <taxon>Bacteria</taxon>
        <taxon>Pseudomonadati</taxon>
        <taxon>Lentisphaerota</taxon>
        <taxon>Lentisphaeria</taxon>
        <taxon>Lentisphaerales</taxon>
        <taxon>Lentisphaeraceae</taxon>
        <taxon>Lentisphaeraceae incertae sedis</taxon>
        <taxon>Candidatus Spyradenecus</taxon>
    </lineage>
</organism>
<dbReference type="InterPro" id="IPR010488">
    <property type="entry name" value="Zeta_toxin_domain"/>
</dbReference>
<keyword evidence="2" id="KW-0067">ATP-binding</keyword>
<evidence type="ECO:0000256" key="2">
    <source>
        <dbReference type="ARBA" id="ARBA00022840"/>
    </source>
</evidence>
<protein>
    <submittedName>
        <fullName evidence="4">AAA family ATPase</fullName>
    </submittedName>
</protein>
<reference evidence="4" key="2">
    <citation type="journal article" date="2021" name="PeerJ">
        <title>Extensive microbial diversity within the chicken gut microbiome revealed by metagenomics and culture.</title>
        <authorList>
            <person name="Gilroy R."/>
            <person name="Ravi A."/>
            <person name="Getino M."/>
            <person name="Pursley I."/>
            <person name="Horton D.L."/>
            <person name="Alikhan N.F."/>
            <person name="Baker D."/>
            <person name="Gharbi K."/>
            <person name="Hall N."/>
            <person name="Watson M."/>
            <person name="Adriaenssens E.M."/>
            <person name="Foster-Nyarko E."/>
            <person name="Jarju S."/>
            <person name="Secka A."/>
            <person name="Antonio M."/>
            <person name="Oren A."/>
            <person name="Chaudhuri R.R."/>
            <person name="La Ragione R."/>
            <person name="Hildebrand F."/>
            <person name="Pallen M.J."/>
        </authorList>
    </citation>
    <scope>NUCLEOTIDE SEQUENCE</scope>
    <source>
        <strain evidence="4">35461</strain>
    </source>
</reference>
<dbReference type="PANTHER" id="PTHR39206">
    <property type="entry name" value="SLL8004 PROTEIN"/>
    <property type="match status" value="1"/>
</dbReference>
<reference evidence="4" key="1">
    <citation type="submission" date="2020-10" db="EMBL/GenBank/DDBJ databases">
        <authorList>
            <person name="Gilroy R."/>
        </authorList>
    </citation>
    <scope>NUCLEOTIDE SEQUENCE</scope>
    <source>
        <strain evidence="4">35461</strain>
    </source>
</reference>
<dbReference type="PANTHER" id="PTHR39206:SF1">
    <property type="entry name" value="SLL8004 PROTEIN"/>
    <property type="match status" value="1"/>
</dbReference>
<feature type="domain" description="Zeta toxin" evidence="3">
    <location>
        <begin position="4"/>
        <end position="151"/>
    </location>
</feature>
<dbReference type="Gene3D" id="3.40.50.300">
    <property type="entry name" value="P-loop containing nucleotide triphosphate hydrolases"/>
    <property type="match status" value="1"/>
</dbReference>
<dbReference type="InterPro" id="IPR027417">
    <property type="entry name" value="P-loop_NTPase"/>
</dbReference>
<keyword evidence="1" id="KW-0547">Nucleotide-binding</keyword>
<comment type="caution">
    <text evidence="4">The sequence shown here is derived from an EMBL/GenBank/DDBJ whole genome shotgun (WGS) entry which is preliminary data.</text>
</comment>
<evidence type="ECO:0000259" key="3">
    <source>
        <dbReference type="Pfam" id="PF06414"/>
    </source>
</evidence>
<evidence type="ECO:0000256" key="1">
    <source>
        <dbReference type="ARBA" id="ARBA00022741"/>
    </source>
</evidence>
<evidence type="ECO:0000313" key="4">
    <source>
        <dbReference type="EMBL" id="HIV09133.1"/>
    </source>
</evidence>
<dbReference type="GO" id="GO:0016301">
    <property type="term" value="F:kinase activity"/>
    <property type="evidence" value="ECO:0007669"/>
    <property type="project" value="InterPro"/>
</dbReference>
<proteinExistence type="predicted"/>